<evidence type="ECO:0000259" key="1">
    <source>
        <dbReference type="Pfam" id="PF04149"/>
    </source>
</evidence>
<sequence length="75" mass="8250">MIESTGVWRKSSHSATESACVELSWRKASFSGTESDCVELAWADTSLLVRDSKHPEGPTLELPTPTLISFAQRAR</sequence>
<gene>
    <name evidence="2" type="ORF">UO65_3979</name>
</gene>
<reference evidence="2 3" key="1">
    <citation type="journal article" date="2014" name="Genome Announc.">
        <title>Draft Genome Sequence of the Antitrypanosomally Active Sponge-Associated Bacterium Actinokineospora sp. Strain EG49.</title>
        <authorList>
            <person name="Harjes J."/>
            <person name="Ryu T."/>
            <person name="Abdelmohsen U.R."/>
            <person name="Moitinho-Silva L."/>
            <person name="Horn H."/>
            <person name="Ravasi T."/>
            <person name="Hentschel U."/>
        </authorList>
    </citation>
    <scope>NUCLEOTIDE SEQUENCE [LARGE SCALE GENOMIC DNA]</scope>
    <source>
        <strain evidence="2 3">EG49</strain>
    </source>
</reference>
<dbReference type="AlphaFoldDB" id="W7IW69"/>
<dbReference type="Pfam" id="PF04149">
    <property type="entry name" value="DUF397"/>
    <property type="match status" value="1"/>
</dbReference>
<feature type="domain" description="DUF397" evidence="1">
    <location>
        <begin position="24"/>
        <end position="74"/>
    </location>
</feature>
<evidence type="ECO:0000313" key="2">
    <source>
        <dbReference type="EMBL" id="EWC60696.1"/>
    </source>
</evidence>
<protein>
    <recommendedName>
        <fullName evidence="1">DUF397 domain-containing protein</fullName>
    </recommendedName>
</protein>
<dbReference type="OrthoDB" id="3430276at2"/>
<accession>W7IW69</accession>
<keyword evidence="3" id="KW-1185">Reference proteome</keyword>
<proteinExistence type="predicted"/>
<dbReference type="EMBL" id="AYXG01000147">
    <property type="protein sequence ID" value="EWC60696.1"/>
    <property type="molecule type" value="Genomic_DNA"/>
</dbReference>
<name>W7IW69_9PSEU</name>
<dbReference type="STRING" id="909613.UO65_3979"/>
<dbReference type="InterPro" id="IPR007278">
    <property type="entry name" value="DUF397"/>
</dbReference>
<dbReference type="Proteomes" id="UP000019277">
    <property type="component" value="Unassembled WGS sequence"/>
</dbReference>
<organism evidence="2 3">
    <name type="scientific">Actinokineospora spheciospongiae</name>
    <dbReference type="NCBI Taxonomy" id="909613"/>
    <lineage>
        <taxon>Bacteria</taxon>
        <taxon>Bacillati</taxon>
        <taxon>Actinomycetota</taxon>
        <taxon>Actinomycetes</taxon>
        <taxon>Pseudonocardiales</taxon>
        <taxon>Pseudonocardiaceae</taxon>
        <taxon>Actinokineospora</taxon>
    </lineage>
</organism>
<comment type="caution">
    <text evidence="2">The sequence shown here is derived from an EMBL/GenBank/DDBJ whole genome shotgun (WGS) entry which is preliminary data.</text>
</comment>
<dbReference type="RefSeq" id="WP_035284671.1">
    <property type="nucleotide sequence ID" value="NZ_AYXG01000147.1"/>
</dbReference>
<evidence type="ECO:0000313" key="3">
    <source>
        <dbReference type="Proteomes" id="UP000019277"/>
    </source>
</evidence>